<name>A0AAE9D396_CAEBR</name>
<dbReference type="Proteomes" id="UP000827892">
    <property type="component" value="Chromosome IV"/>
</dbReference>
<sequence length="434" mass="47304">MMTNPGKSWVGDPVARGTHCHVARPPMGDPLTSKGSQLNSFDQSGLSSNHKPSKSINKMNTSNIDSLSDGIQHLRLAEKFSPLMTPPPSETKSLKSTSNHSEHEKHDKNAYIESLKEEREQLSHCSDGFNHVFTLIDKEIKRIGGGDQHEAAVPGAPATLSEIIMVPVEQYPTYNFVGRILGPRGTTAKQLESTTGCRVTILGRNKKDKDGNTSSVDVSSPPDNGPLRVEVSVPADAPDAVRRMETGVSVVKALLIPPADGQDELKRQQLMVLANLNGTYRPRTATPSIPSLQFTGAGDYGHPFQNLLPYGYRLPVQKSSSYGAHDSSAKQDCYNPKCALLRGLIEQNHHQQSGPIPKVEDVLSVMHMYELMNRIRIANSSLTGNQSKAQEIGNRMCASIGVRSPSATSSSTTSPLTRRQYKPRPQSSSNNQNH</sequence>
<feature type="region of interest" description="Disordered" evidence="2">
    <location>
        <begin position="81"/>
        <end position="107"/>
    </location>
</feature>
<dbReference type="InterPro" id="IPR045071">
    <property type="entry name" value="BBP-like"/>
</dbReference>
<dbReference type="InterPro" id="IPR055256">
    <property type="entry name" value="KH_1_KHDC4/BBP-like"/>
</dbReference>
<feature type="compositionally biased region" description="Polar residues" evidence="2">
    <location>
        <begin position="425"/>
        <end position="434"/>
    </location>
</feature>
<gene>
    <name evidence="4" type="ORF">L3Y34_003114</name>
</gene>
<dbReference type="EMBL" id="CP090894">
    <property type="protein sequence ID" value="ULT93399.1"/>
    <property type="molecule type" value="Genomic_DNA"/>
</dbReference>
<feature type="region of interest" description="Disordered" evidence="2">
    <location>
        <begin position="203"/>
        <end position="227"/>
    </location>
</feature>
<dbReference type="EMBL" id="CP090894">
    <property type="protein sequence ID" value="ULT93400.1"/>
    <property type="molecule type" value="Genomic_DNA"/>
</dbReference>
<dbReference type="FunFam" id="3.30.1370.10:FF:000148">
    <property type="entry name" value="Protein CBG01583"/>
    <property type="match status" value="1"/>
</dbReference>
<feature type="compositionally biased region" description="Polar residues" evidence="2">
    <location>
        <begin position="90"/>
        <end position="99"/>
    </location>
</feature>
<dbReference type="Gene3D" id="3.30.1370.10">
    <property type="entry name" value="K Homology domain, type 1"/>
    <property type="match status" value="1"/>
</dbReference>
<proteinExistence type="predicted"/>
<feature type="region of interest" description="Disordered" evidence="2">
    <location>
        <begin position="1"/>
        <end position="58"/>
    </location>
</feature>
<feature type="compositionally biased region" description="Polar residues" evidence="2">
    <location>
        <begin position="33"/>
        <end position="58"/>
    </location>
</feature>
<feature type="domain" description="K Homology" evidence="3">
    <location>
        <begin position="158"/>
        <end position="249"/>
    </location>
</feature>
<dbReference type="Pfam" id="PF22675">
    <property type="entry name" value="KH-I_KHDC4-BBP"/>
    <property type="match status" value="1"/>
</dbReference>
<dbReference type="PANTHER" id="PTHR11208:SF7">
    <property type="entry name" value="K HOMOLOGY DOMAIN-CONTAINING PROTEIN"/>
    <property type="match status" value="1"/>
</dbReference>
<dbReference type="InterPro" id="IPR036612">
    <property type="entry name" value="KH_dom_type_1_sf"/>
</dbReference>
<feature type="compositionally biased region" description="Low complexity" evidence="2">
    <location>
        <begin position="404"/>
        <end position="417"/>
    </location>
</feature>
<dbReference type="GO" id="GO:0003723">
    <property type="term" value="F:RNA binding"/>
    <property type="evidence" value="ECO:0007669"/>
    <property type="project" value="UniProtKB-KW"/>
</dbReference>
<dbReference type="InterPro" id="IPR004087">
    <property type="entry name" value="KH_dom"/>
</dbReference>
<reference evidence="4 5" key="1">
    <citation type="submission" date="2022-05" db="EMBL/GenBank/DDBJ databases">
        <title>Chromosome-level reference genomes for two strains of Caenorhabditis briggsae: an improved platform for comparative genomics.</title>
        <authorList>
            <person name="Stevens L."/>
            <person name="Andersen E.C."/>
        </authorList>
    </citation>
    <scope>NUCLEOTIDE SEQUENCE [LARGE SCALE GENOMIC DNA]</scope>
    <source>
        <strain evidence="4">QX1410_ONT</strain>
        <tissue evidence="4">Whole-organism</tissue>
    </source>
</reference>
<feature type="compositionally biased region" description="Polar residues" evidence="2">
    <location>
        <begin position="212"/>
        <end position="222"/>
    </location>
</feature>
<accession>A0AAE9D396</accession>
<evidence type="ECO:0000313" key="4">
    <source>
        <dbReference type="EMBL" id="ULT93399.1"/>
    </source>
</evidence>
<dbReference type="AlphaFoldDB" id="A0AAE9D396"/>
<evidence type="ECO:0000256" key="2">
    <source>
        <dbReference type="SAM" id="MobiDB-lite"/>
    </source>
</evidence>
<protein>
    <recommendedName>
        <fullName evidence="3">K Homology domain-containing protein</fullName>
    </recommendedName>
</protein>
<keyword evidence="1" id="KW-0694">RNA-binding</keyword>
<dbReference type="PANTHER" id="PTHR11208">
    <property type="entry name" value="RNA-BINDING PROTEIN RELATED"/>
    <property type="match status" value="1"/>
</dbReference>
<evidence type="ECO:0000256" key="1">
    <source>
        <dbReference type="ARBA" id="ARBA00022884"/>
    </source>
</evidence>
<organism evidence="4 5">
    <name type="scientific">Caenorhabditis briggsae</name>
    <dbReference type="NCBI Taxonomy" id="6238"/>
    <lineage>
        <taxon>Eukaryota</taxon>
        <taxon>Metazoa</taxon>
        <taxon>Ecdysozoa</taxon>
        <taxon>Nematoda</taxon>
        <taxon>Chromadorea</taxon>
        <taxon>Rhabditida</taxon>
        <taxon>Rhabditina</taxon>
        <taxon>Rhabditomorpha</taxon>
        <taxon>Rhabditoidea</taxon>
        <taxon>Rhabditidae</taxon>
        <taxon>Peloderinae</taxon>
        <taxon>Caenorhabditis</taxon>
    </lineage>
</organism>
<dbReference type="SMART" id="SM00322">
    <property type="entry name" value="KH"/>
    <property type="match status" value="1"/>
</dbReference>
<evidence type="ECO:0000313" key="5">
    <source>
        <dbReference type="Proteomes" id="UP000827892"/>
    </source>
</evidence>
<evidence type="ECO:0000259" key="3">
    <source>
        <dbReference type="SMART" id="SM00322"/>
    </source>
</evidence>
<dbReference type="SUPFAM" id="SSF54791">
    <property type="entry name" value="Eukaryotic type KH-domain (KH-domain type I)"/>
    <property type="match status" value="1"/>
</dbReference>
<feature type="region of interest" description="Disordered" evidence="2">
    <location>
        <begin position="399"/>
        <end position="434"/>
    </location>
</feature>